<dbReference type="RefSeq" id="WP_071802694.1">
    <property type="nucleotide sequence ID" value="NZ_MEIA01000003.1"/>
</dbReference>
<comment type="caution">
    <text evidence="2">The sequence shown here is derived from an EMBL/GenBank/DDBJ whole genome shotgun (WGS) entry which is preliminary data.</text>
</comment>
<protein>
    <submittedName>
        <fullName evidence="2">SchA/CurD</fullName>
    </submittedName>
</protein>
<dbReference type="InterPro" id="IPR007575">
    <property type="entry name" value="SchA_CurD-like"/>
</dbReference>
<dbReference type="Proteomes" id="UP000182486">
    <property type="component" value="Unassembled WGS sequence"/>
</dbReference>
<dbReference type="Pfam" id="PF04486">
    <property type="entry name" value="SchA_CurD"/>
    <property type="match status" value="1"/>
</dbReference>
<organism evidence="2 3">
    <name type="scientific">Couchioplanes caeruleus subsp. caeruleus</name>
    <dbReference type="NCBI Taxonomy" id="56427"/>
    <lineage>
        <taxon>Bacteria</taxon>
        <taxon>Bacillati</taxon>
        <taxon>Actinomycetota</taxon>
        <taxon>Actinomycetes</taxon>
        <taxon>Micromonosporales</taxon>
        <taxon>Micromonosporaceae</taxon>
        <taxon>Couchioplanes</taxon>
    </lineage>
</organism>
<dbReference type="AlphaFoldDB" id="A0A1K0GFU0"/>
<feature type="domain" description="SchA/CurD-like" evidence="1">
    <location>
        <begin position="1"/>
        <end position="117"/>
    </location>
</feature>
<gene>
    <name evidence="2" type="ORF">BG844_00485</name>
</gene>
<accession>A0A1K0GFU0</accession>
<evidence type="ECO:0000313" key="2">
    <source>
        <dbReference type="EMBL" id="OJF16146.1"/>
    </source>
</evidence>
<dbReference type="EMBL" id="MEIA01000003">
    <property type="protein sequence ID" value="OJF16146.1"/>
    <property type="molecule type" value="Genomic_DNA"/>
</dbReference>
<keyword evidence="3" id="KW-1185">Reference proteome</keyword>
<sequence length="126" mass="13993">MPIAAIRYDIKAGFEDEIAAIFTDYRRPASPSVRDDGGAEVARIVGTAVFLKEDTMVRFIEFEGDIESVARFMAEQPGVREFERKIVPYLAKPRDTATVEGFVRTFTASVMRCVSHLGQTRLSTAG</sequence>
<evidence type="ECO:0000313" key="3">
    <source>
        <dbReference type="Proteomes" id="UP000182486"/>
    </source>
</evidence>
<proteinExistence type="predicted"/>
<name>A0A1K0GFU0_9ACTN</name>
<evidence type="ECO:0000259" key="1">
    <source>
        <dbReference type="Pfam" id="PF04486"/>
    </source>
</evidence>
<reference evidence="2 3" key="1">
    <citation type="submission" date="2016-09" db="EMBL/GenBank/DDBJ databases">
        <title>Couchioplanes caeruleus draft genome sequence.</title>
        <authorList>
            <person name="Sheehan J."/>
            <person name="Caffrey P."/>
        </authorList>
    </citation>
    <scope>NUCLEOTIDE SEQUENCE [LARGE SCALE GENOMIC DNA]</scope>
    <source>
        <strain evidence="2 3">DSM 43634</strain>
    </source>
</reference>